<dbReference type="Proteomes" id="UP000515163">
    <property type="component" value="Unplaced"/>
</dbReference>
<sequence>MALQKRSSSSSSLFSLPTSTSYKTGVQKGNFMTSHYDSPAANDLESSSTTRSSRITKTVMNRRFNVFQNTYKMYPDKTVNETKVRQIIKRNLQVLENETYDPKCCRDLSKSLSNGILRELKMLGIARYKFVCTVTIGQLRGQTLRVASRCIWDHELDSFVSESLKNKTLFAVATVYGIYQE</sequence>
<evidence type="ECO:0000256" key="2">
    <source>
        <dbReference type="SAM" id="MobiDB-lite"/>
    </source>
</evidence>
<gene>
    <name evidence="4" type="primary">LOC116295198</name>
</gene>
<organism evidence="3 4">
    <name type="scientific">Actinia tenebrosa</name>
    <name type="common">Australian red waratah sea anemone</name>
    <dbReference type="NCBI Taxonomy" id="6105"/>
    <lineage>
        <taxon>Eukaryota</taxon>
        <taxon>Metazoa</taxon>
        <taxon>Cnidaria</taxon>
        <taxon>Anthozoa</taxon>
        <taxon>Hexacorallia</taxon>
        <taxon>Actiniaria</taxon>
        <taxon>Actiniidae</taxon>
        <taxon>Actinia</taxon>
    </lineage>
</organism>
<dbReference type="AlphaFoldDB" id="A0A6P8HUA5"/>
<comment type="similarity">
    <text evidence="1">Belongs to the dynein light chain Tctex-type family.</text>
</comment>
<dbReference type="RefSeq" id="XP_031558813.1">
    <property type="nucleotide sequence ID" value="XM_031702953.1"/>
</dbReference>
<dbReference type="Pfam" id="PF03645">
    <property type="entry name" value="Tctex-1"/>
    <property type="match status" value="1"/>
</dbReference>
<dbReference type="GeneID" id="116295198"/>
<dbReference type="InterPro" id="IPR038586">
    <property type="entry name" value="Tctex-1-like_sf"/>
</dbReference>
<feature type="region of interest" description="Disordered" evidence="2">
    <location>
        <begin position="1"/>
        <end position="20"/>
    </location>
</feature>
<accession>A0A6P8HUA5</accession>
<evidence type="ECO:0000313" key="3">
    <source>
        <dbReference type="Proteomes" id="UP000515163"/>
    </source>
</evidence>
<dbReference type="InterPro" id="IPR005334">
    <property type="entry name" value="Tctex-1-like"/>
</dbReference>
<dbReference type="OrthoDB" id="10248487at2759"/>
<dbReference type="InParanoid" id="A0A6P8HUA5"/>
<dbReference type="PANTHER" id="PTHR21255">
    <property type="entry name" value="T-COMPLEX-ASSOCIATED-TESTIS-EXPRESSED 1/ DYNEIN LIGHT CHAIN"/>
    <property type="match status" value="1"/>
</dbReference>
<keyword evidence="3" id="KW-1185">Reference proteome</keyword>
<dbReference type="Gene3D" id="3.30.1140.40">
    <property type="entry name" value="Tctex-1"/>
    <property type="match status" value="1"/>
</dbReference>
<dbReference type="CDD" id="cd21451">
    <property type="entry name" value="DLC-like_TCTEX1D"/>
    <property type="match status" value="1"/>
</dbReference>
<reference evidence="4" key="1">
    <citation type="submission" date="2025-08" db="UniProtKB">
        <authorList>
            <consortium name="RefSeq"/>
        </authorList>
    </citation>
    <scope>IDENTIFICATION</scope>
    <source>
        <tissue evidence="4">Tentacle</tissue>
    </source>
</reference>
<dbReference type="GO" id="GO:0005737">
    <property type="term" value="C:cytoplasm"/>
    <property type="evidence" value="ECO:0007669"/>
    <property type="project" value="TreeGrafter"/>
</dbReference>
<dbReference type="GO" id="GO:0005868">
    <property type="term" value="C:cytoplasmic dynein complex"/>
    <property type="evidence" value="ECO:0007669"/>
    <property type="project" value="TreeGrafter"/>
</dbReference>
<feature type="compositionally biased region" description="Low complexity" evidence="2">
    <location>
        <begin position="7"/>
        <end position="20"/>
    </location>
</feature>
<evidence type="ECO:0000313" key="4">
    <source>
        <dbReference type="RefSeq" id="XP_031558813.1"/>
    </source>
</evidence>
<dbReference type="KEGG" id="aten:116295198"/>
<proteinExistence type="inferred from homology"/>
<dbReference type="GO" id="GO:0007018">
    <property type="term" value="P:microtubule-based movement"/>
    <property type="evidence" value="ECO:0007669"/>
    <property type="project" value="TreeGrafter"/>
</dbReference>
<dbReference type="GO" id="GO:0045505">
    <property type="term" value="F:dynein intermediate chain binding"/>
    <property type="evidence" value="ECO:0007669"/>
    <property type="project" value="TreeGrafter"/>
</dbReference>
<name>A0A6P8HUA5_ACTTE</name>
<evidence type="ECO:0000256" key="1">
    <source>
        <dbReference type="ARBA" id="ARBA00005361"/>
    </source>
</evidence>
<protein>
    <submittedName>
        <fullName evidence="4">Tctex1 domain-containing protein 1-B-like</fullName>
    </submittedName>
</protein>
<dbReference type="PANTHER" id="PTHR21255:SF65">
    <property type="entry name" value="TCTEX1 DOMAIN-CONTAINING PROTEIN 2"/>
    <property type="match status" value="1"/>
</dbReference>